<dbReference type="Proteomes" id="UP000252517">
    <property type="component" value="Unassembled WGS sequence"/>
</dbReference>
<name>A0A367WHR2_9PROT</name>
<dbReference type="OrthoDB" id="5298817at2"/>
<organism evidence="2 3">
    <name type="scientific">Thalassospira profundimaris</name>
    <dbReference type="NCBI Taxonomy" id="502049"/>
    <lineage>
        <taxon>Bacteria</taxon>
        <taxon>Pseudomonadati</taxon>
        <taxon>Pseudomonadota</taxon>
        <taxon>Alphaproteobacteria</taxon>
        <taxon>Rhodospirillales</taxon>
        <taxon>Thalassospiraceae</taxon>
        <taxon>Thalassospira</taxon>
    </lineage>
</organism>
<protein>
    <submittedName>
        <fullName evidence="2">Zinc metalloprotease</fullName>
    </submittedName>
</protein>
<evidence type="ECO:0000313" key="3">
    <source>
        <dbReference type="Proteomes" id="UP000252517"/>
    </source>
</evidence>
<feature type="domain" description="SprT-like" evidence="1">
    <location>
        <begin position="22"/>
        <end position="125"/>
    </location>
</feature>
<keyword evidence="2" id="KW-0645">Protease</keyword>
<dbReference type="AlphaFoldDB" id="A0A367WHR2"/>
<keyword evidence="2" id="KW-0482">Metalloprotease</keyword>
<dbReference type="EMBL" id="JPWH01000037">
    <property type="protein sequence ID" value="RCK40968.1"/>
    <property type="molecule type" value="Genomic_DNA"/>
</dbReference>
<evidence type="ECO:0000313" key="2">
    <source>
        <dbReference type="EMBL" id="RCK40968.1"/>
    </source>
</evidence>
<proteinExistence type="predicted"/>
<comment type="caution">
    <text evidence="2">The sequence shown here is derived from an EMBL/GenBank/DDBJ whole genome shotgun (WGS) entry which is preliminary data.</text>
</comment>
<sequence length="246" mass="27469">MDCAIHKLAEALPSVEFYGELQKAFSHFNASLFEDNLPPCLITLQRQKNTYGYFSSERFVSSDTGECIDEIALNPSWFVVRTVPQTLSTLVHEMVHLWQYHFGDPGRRAYHNREWADRMEAIGLMPSNTGKPGGRRVGEKMTHYILEDGPFDRACQELMTREFTLSWLDRFPPQEPGQALAAALSGGASASAAALARVAPLQAENRSHRVKYRCPCCAAQVWGKPGMKLLCGEEACEAARMRLVGS</sequence>
<reference evidence="2 3" key="1">
    <citation type="submission" date="2014-07" db="EMBL/GenBank/DDBJ databases">
        <title>Draft genome sequence of Thalassospira profundimaris S25-3-2.</title>
        <authorList>
            <person name="Lai Q."/>
            <person name="Shao Z."/>
        </authorList>
    </citation>
    <scope>NUCLEOTIDE SEQUENCE [LARGE SCALE GENOMIC DNA]</scope>
    <source>
        <strain evidence="2 3">S25-3-2</strain>
    </source>
</reference>
<accession>A0A367WHR2</accession>
<dbReference type="GO" id="GO:0006950">
    <property type="term" value="P:response to stress"/>
    <property type="evidence" value="ECO:0007669"/>
    <property type="project" value="UniProtKB-ARBA"/>
</dbReference>
<dbReference type="GO" id="GO:0006508">
    <property type="term" value="P:proteolysis"/>
    <property type="evidence" value="ECO:0007669"/>
    <property type="project" value="UniProtKB-KW"/>
</dbReference>
<dbReference type="RefSeq" id="WP_114090663.1">
    <property type="nucleotide sequence ID" value="NZ_JPWH01000037.1"/>
</dbReference>
<evidence type="ECO:0000259" key="1">
    <source>
        <dbReference type="Pfam" id="PF10263"/>
    </source>
</evidence>
<dbReference type="InterPro" id="IPR006640">
    <property type="entry name" value="SprT-like_domain"/>
</dbReference>
<gene>
    <name evidence="2" type="ORF">TH25_24255</name>
</gene>
<dbReference type="GO" id="GO:0008237">
    <property type="term" value="F:metallopeptidase activity"/>
    <property type="evidence" value="ECO:0007669"/>
    <property type="project" value="UniProtKB-KW"/>
</dbReference>
<keyword evidence="2" id="KW-0378">Hydrolase</keyword>
<dbReference type="Pfam" id="PF10263">
    <property type="entry name" value="SprT-like"/>
    <property type="match status" value="1"/>
</dbReference>